<dbReference type="Proteomes" id="UP000078419">
    <property type="component" value="Unassembled WGS sequence"/>
</dbReference>
<gene>
    <name evidence="1" type="ORF">ANAPC1_00717</name>
</gene>
<dbReference type="AlphaFoldDB" id="A0AA45ZHM4"/>
<accession>A0AA45ZHM4</accession>
<reference evidence="2" key="1">
    <citation type="submission" date="2016-03" db="EMBL/GenBank/DDBJ databases">
        <authorList>
            <person name="Loux Valentin"/>
        </authorList>
    </citation>
    <scope>NUCLEOTIDE SEQUENCE [LARGE SCALE GENOMIC DNA]</scope>
    <source>
        <strain evidence="2">C1</strain>
    </source>
</reference>
<name>A0AA45ZHM4_ANAPH</name>
<organism evidence="1 2">
    <name type="scientific">Anaplasma phagocytophilum</name>
    <name type="common">Ehrlichia phagocytophila</name>
    <dbReference type="NCBI Taxonomy" id="948"/>
    <lineage>
        <taxon>Bacteria</taxon>
        <taxon>Pseudomonadati</taxon>
        <taxon>Pseudomonadota</taxon>
        <taxon>Alphaproteobacteria</taxon>
        <taxon>Rickettsiales</taxon>
        <taxon>Anaplasmataceae</taxon>
        <taxon>Anaplasma</taxon>
        <taxon>phagocytophilum group</taxon>
    </lineage>
</organism>
<protein>
    <submittedName>
        <fullName evidence="1">Uncharacterized protein</fullName>
    </submittedName>
</protein>
<sequence>MLSLLILCVFRSRFQHKLGHFTENRLHRLLPHEHKIALSNNILGPATPYDSDETRLTIKPIATTS</sequence>
<proteinExistence type="predicted"/>
<evidence type="ECO:0000313" key="2">
    <source>
        <dbReference type="Proteomes" id="UP000078419"/>
    </source>
</evidence>
<dbReference type="EMBL" id="FLLR01000025">
    <property type="protein sequence ID" value="SBO14366.1"/>
    <property type="molecule type" value="Genomic_DNA"/>
</dbReference>
<evidence type="ECO:0000313" key="1">
    <source>
        <dbReference type="EMBL" id="SBO14366.1"/>
    </source>
</evidence>
<comment type="caution">
    <text evidence="1">The sequence shown here is derived from an EMBL/GenBank/DDBJ whole genome shotgun (WGS) entry which is preliminary data.</text>
</comment>